<gene>
    <name evidence="9" type="primary">leuS</name>
    <name evidence="15" type="ORF">COV04_00210</name>
</gene>
<dbReference type="GO" id="GO:0004823">
    <property type="term" value="F:leucine-tRNA ligase activity"/>
    <property type="evidence" value="ECO:0007669"/>
    <property type="project" value="UniProtKB-UniRule"/>
</dbReference>
<dbReference type="AlphaFoldDB" id="A0A2M8LFR1"/>
<evidence type="ECO:0000256" key="1">
    <source>
        <dbReference type="ARBA" id="ARBA00005594"/>
    </source>
</evidence>
<dbReference type="InterPro" id="IPR015413">
    <property type="entry name" value="Methionyl/Leucyl_tRNA_Synth"/>
</dbReference>
<feature type="domain" description="Methionyl/Leucyl tRNA synthetase" evidence="13">
    <location>
        <begin position="40"/>
        <end position="185"/>
    </location>
</feature>
<keyword evidence="3 9" id="KW-0436">Ligase</keyword>
<dbReference type="FunFam" id="1.10.730.10:FF:000002">
    <property type="entry name" value="Leucine--tRNA ligase"/>
    <property type="match status" value="1"/>
</dbReference>
<dbReference type="CDD" id="cd07958">
    <property type="entry name" value="Anticodon_Ia_Leu_BEm"/>
    <property type="match status" value="1"/>
</dbReference>
<dbReference type="InterPro" id="IPR009080">
    <property type="entry name" value="tRNAsynth_Ia_anticodon-bd"/>
</dbReference>
<dbReference type="SUPFAM" id="SSF50677">
    <property type="entry name" value="ValRS/IleRS/LeuRS editing domain"/>
    <property type="match status" value="1"/>
</dbReference>
<evidence type="ECO:0000313" key="16">
    <source>
        <dbReference type="Proteomes" id="UP000231152"/>
    </source>
</evidence>
<feature type="domain" description="Aminoacyl-tRNA synthetase class Ia" evidence="11">
    <location>
        <begin position="577"/>
        <end position="637"/>
    </location>
</feature>
<dbReference type="InterPro" id="IPR002302">
    <property type="entry name" value="Leu-tRNA-ligase"/>
</dbReference>
<dbReference type="EMBL" id="PFET01000001">
    <property type="protein sequence ID" value="PJE76292.1"/>
    <property type="molecule type" value="Genomic_DNA"/>
</dbReference>
<keyword evidence="2 9" id="KW-0963">Cytoplasm</keyword>
<sequence>MPIPFDHKAIDSKWQEYWERTNTFQVTEDEQKKKTYLLVEFPYPSGEGLHVGHPRSYTAMDVLARKRRADGENVLFPMGFDAFGLPAENYAIKTGQHPSVITKKNIENFRRQLKSLGYAFDWSREVITSDPSYYKWTQWIFLQLVKHDLAYKAKATINWCPSCKIGLAHEEVVDGKCERCGTAVEQREKEQWMLKITAYAERLLDDLETVDYAPRIRTQQENWIGKSEGAEFAFKLRGIPGQENDKHEVRVFTTRLDTIYGATFIVVSPETAKFWMDIGWQAGDDVRNYIVDSLRKRELERTETAEKTGVDTGLKAVHPLTDEELPVWVADYVLGSYGTGAIMAVPAHDERDRAFAEKYKLPIIDVVVPSLGQLRGVTDGELQTLELSDHSPAVYAGEGFLINSKDFDSLSTSEARKKIAEAIGAKEKVQYKLRDWVFSRQRYWGEPIPMVHCQKCDWVPVSEEALPVTLPEVERYQPTDTGESPLAAIREWVETTCPSCGGAAERETDTMPNWAGSSWYYLRYADPKNEKELASMKKLRYWLCQAGSPSQRTTCDGGVDWYNGGMEHTTLHLLYSRFWHKFLFDIGVVPTAEPYAKRTSHGMILAEDGQKMSKSRGNVVNPDEVVATYGADTMRTYELFIGPFADTVPWNTQGISGVRRFLDRVWYAFGAYTEEPNRGVASTETNRRLAKLVKKVGEDIELFRFNTAVAAMMEFINYAYEQEATKTPVDLPTLKTFLLLLRPFAPHLTAELWQQLADDKTLIWDMPWPTYNEADLEDASAVVAVQVNGKLRGTVTMATNVSEEAYRIAARENSNVARWLEGKTIRKTIVRKGKLINFVVEE</sequence>
<evidence type="ECO:0000256" key="9">
    <source>
        <dbReference type="HAMAP-Rule" id="MF_00049"/>
    </source>
</evidence>
<keyword evidence="6 9" id="KW-0648">Protein biosynthesis</keyword>
<evidence type="ECO:0000259" key="11">
    <source>
        <dbReference type="Pfam" id="PF00133"/>
    </source>
</evidence>
<dbReference type="FunFam" id="3.40.50.620:FF:000056">
    <property type="entry name" value="Leucine--tRNA ligase"/>
    <property type="match status" value="1"/>
</dbReference>
<proteinExistence type="inferred from homology"/>
<dbReference type="Pfam" id="PF09334">
    <property type="entry name" value="tRNA-synt_1g"/>
    <property type="match status" value="1"/>
</dbReference>
<evidence type="ECO:0000256" key="10">
    <source>
        <dbReference type="RuleBase" id="RU363035"/>
    </source>
</evidence>
<evidence type="ECO:0000259" key="12">
    <source>
        <dbReference type="Pfam" id="PF08264"/>
    </source>
</evidence>
<dbReference type="InterPro" id="IPR025709">
    <property type="entry name" value="Leu_tRNA-synth_edit"/>
</dbReference>
<feature type="domain" description="Methionyl/Valyl/Leucyl/Isoleucyl-tRNA synthetase anticodon-binding" evidence="12">
    <location>
        <begin position="687"/>
        <end position="804"/>
    </location>
</feature>
<organism evidence="15 16">
    <name type="scientific">Candidatus Uhrbacteria bacterium CG10_big_fil_rev_8_21_14_0_10_48_11</name>
    <dbReference type="NCBI Taxonomy" id="1975037"/>
    <lineage>
        <taxon>Bacteria</taxon>
        <taxon>Candidatus Uhriibacteriota</taxon>
    </lineage>
</organism>
<dbReference type="SUPFAM" id="SSF47323">
    <property type="entry name" value="Anticodon-binding domain of a subclass of class I aminoacyl-tRNA synthetases"/>
    <property type="match status" value="1"/>
</dbReference>
<comment type="similarity">
    <text evidence="1 9 10">Belongs to the class-I aminoacyl-tRNA synthetase family.</text>
</comment>
<keyword evidence="4 9" id="KW-0547">Nucleotide-binding</keyword>
<dbReference type="InterPro" id="IPR013155">
    <property type="entry name" value="M/V/L/I-tRNA-synth_anticd-bd"/>
</dbReference>
<evidence type="ECO:0000313" key="15">
    <source>
        <dbReference type="EMBL" id="PJE76292.1"/>
    </source>
</evidence>
<evidence type="ECO:0000256" key="7">
    <source>
        <dbReference type="ARBA" id="ARBA00023146"/>
    </source>
</evidence>
<evidence type="ECO:0000256" key="6">
    <source>
        <dbReference type="ARBA" id="ARBA00022917"/>
    </source>
</evidence>
<dbReference type="PANTHER" id="PTHR43740:SF2">
    <property type="entry name" value="LEUCINE--TRNA LIGASE, MITOCHONDRIAL"/>
    <property type="match status" value="1"/>
</dbReference>
<dbReference type="HAMAP" id="MF_00049_B">
    <property type="entry name" value="Leu_tRNA_synth_B"/>
    <property type="match status" value="1"/>
</dbReference>
<dbReference type="SUPFAM" id="SSF52374">
    <property type="entry name" value="Nucleotidylyl transferase"/>
    <property type="match status" value="1"/>
</dbReference>
<evidence type="ECO:0000259" key="13">
    <source>
        <dbReference type="Pfam" id="PF09334"/>
    </source>
</evidence>
<evidence type="ECO:0000259" key="14">
    <source>
        <dbReference type="Pfam" id="PF13603"/>
    </source>
</evidence>
<dbReference type="Gene3D" id="1.10.730.10">
    <property type="entry name" value="Isoleucyl-tRNA Synthetase, Domain 1"/>
    <property type="match status" value="1"/>
</dbReference>
<comment type="caution">
    <text evidence="9">Lacks conserved residue(s) required for the propagation of feature annotation.</text>
</comment>
<dbReference type="InterPro" id="IPR014729">
    <property type="entry name" value="Rossmann-like_a/b/a_fold"/>
</dbReference>
<dbReference type="PANTHER" id="PTHR43740">
    <property type="entry name" value="LEUCYL-TRNA SYNTHETASE"/>
    <property type="match status" value="1"/>
</dbReference>
<dbReference type="Gene3D" id="3.10.20.590">
    <property type="match status" value="1"/>
</dbReference>
<dbReference type="GO" id="GO:0005524">
    <property type="term" value="F:ATP binding"/>
    <property type="evidence" value="ECO:0007669"/>
    <property type="project" value="UniProtKB-UniRule"/>
</dbReference>
<dbReference type="InterPro" id="IPR009008">
    <property type="entry name" value="Val/Leu/Ile-tRNA-synth_edit"/>
</dbReference>
<dbReference type="Gene3D" id="3.40.50.620">
    <property type="entry name" value="HUPs"/>
    <property type="match status" value="2"/>
</dbReference>
<dbReference type="GO" id="GO:0005829">
    <property type="term" value="C:cytosol"/>
    <property type="evidence" value="ECO:0007669"/>
    <property type="project" value="TreeGrafter"/>
</dbReference>
<evidence type="ECO:0000256" key="5">
    <source>
        <dbReference type="ARBA" id="ARBA00022840"/>
    </source>
</evidence>
<dbReference type="NCBIfam" id="TIGR00396">
    <property type="entry name" value="leuS_bact"/>
    <property type="match status" value="1"/>
</dbReference>
<dbReference type="EC" id="6.1.1.4" evidence="9"/>
<feature type="binding site" evidence="9">
    <location>
        <position position="614"/>
    </location>
    <ligand>
        <name>ATP</name>
        <dbReference type="ChEBI" id="CHEBI:30616"/>
    </ligand>
</feature>
<dbReference type="Proteomes" id="UP000231152">
    <property type="component" value="Unassembled WGS sequence"/>
</dbReference>
<name>A0A2M8LFR1_9BACT</name>
<comment type="subcellular location">
    <subcellularLocation>
        <location evidence="9">Cytoplasm</location>
    </subcellularLocation>
</comment>
<dbReference type="Pfam" id="PF00133">
    <property type="entry name" value="tRNA-synt_1"/>
    <property type="match status" value="1"/>
</dbReference>
<feature type="domain" description="Leucyl-tRNA synthetase editing" evidence="14">
    <location>
        <begin position="221"/>
        <end position="422"/>
    </location>
</feature>
<keyword evidence="7 9" id="KW-0030">Aminoacyl-tRNA synthetase</keyword>
<comment type="catalytic activity">
    <reaction evidence="8 9">
        <text>tRNA(Leu) + L-leucine + ATP = L-leucyl-tRNA(Leu) + AMP + diphosphate</text>
        <dbReference type="Rhea" id="RHEA:11688"/>
        <dbReference type="Rhea" id="RHEA-COMP:9613"/>
        <dbReference type="Rhea" id="RHEA-COMP:9622"/>
        <dbReference type="ChEBI" id="CHEBI:30616"/>
        <dbReference type="ChEBI" id="CHEBI:33019"/>
        <dbReference type="ChEBI" id="CHEBI:57427"/>
        <dbReference type="ChEBI" id="CHEBI:78442"/>
        <dbReference type="ChEBI" id="CHEBI:78494"/>
        <dbReference type="ChEBI" id="CHEBI:456215"/>
        <dbReference type="EC" id="6.1.1.4"/>
    </reaction>
</comment>
<evidence type="ECO:0000256" key="3">
    <source>
        <dbReference type="ARBA" id="ARBA00022598"/>
    </source>
</evidence>
<dbReference type="Pfam" id="PF13603">
    <property type="entry name" value="tRNA-synt_1_2"/>
    <property type="match status" value="1"/>
</dbReference>
<protein>
    <recommendedName>
        <fullName evidence="9">Leucine--tRNA ligase</fullName>
        <ecNumber evidence="9">6.1.1.4</ecNumber>
    </recommendedName>
    <alternativeName>
        <fullName evidence="9">Leucyl-tRNA synthetase</fullName>
        <shortName evidence="9">LeuRS</shortName>
    </alternativeName>
</protein>
<dbReference type="PRINTS" id="PR00985">
    <property type="entry name" value="TRNASYNTHLEU"/>
</dbReference>
<dbReference type="GO" id="GO:0002161">
    <property type="term" value="F:aminoacyl-tRNA deacylase activity"/>
    <property type="evidence" value="ECO:0007669"/>
    <property type="project" value="InterPro"/>
</dbReference>
<evidence type="ECO:0000256" key="4">
    <source>
        <dbReference type="ARBA" id="ARBA00022741"/>
    </source>
</evidence>
<reference evidence="15 16" key="1">
    <citation type="submission" date="2017-09" db="EMBL/GenBank/DDBJ databases">
        <title>Depth-based differentiation of microbial function through sediment-hosted aquifers and enrichment of novel symbionts in the deep terrestrial subsurface.</title>
        <authorList>
            <person name="Probst A.J."/>
            <person name="Ladd B."/>
            <person name="Jarett J.K."/>
            <person name="Geller-Mcgrath D.E."/>
            <person name="Sieber C.M."/>
            <person name="Emerson J.B."/>
            <person name="Anantharaman K."/>
            <person name="Thomas B.C."/>
            <person name="Malmstrom R."/>
            <person name="Stieglmeier M."/>
            <person name="Klingl A."/>
            <person name="Woyke T."/>
            <person name="Ryan C.M."/>
            <person name="Banfield J.F."/>
        </authorList>
    </citation>
    <scope>NUCLEOTIDE SEQUENCE [LARGE SCALE GENOMIC DNA]</scope>
    <source>
        <strain evidence="15">CG10_big_fil_rev_8_21_14_0_10_48_11</strain>
    </source>
</reference>
<dbReference type="FunFam" id="3.40.50.620:FF:000003">
    <property type="entry name" value="Leucine--tRNA ligase"/>
    <property type="match status" value="1"/>
</dbReference>
<comment type="caution">
    <text evidence="15">The sequence shown here is derived from an EMBL/GenBank/DDBJ whole genome shotgun (WGS) entry which is preliminary data.</text>
</comment>
<dbReference type="InterPro" id="IPR001412">
    <property type="entry name" value="aa-tRNA-synth_I_CS"/>
</dbReference>
<evidence type="ECO:0000256" key="8">
    <source>
        <dbReference type="ARBA" id="ARBA00047469"/>
    </source>
</evidence>
<dbReference type="InterPro" id="IPR002300">
    <property type="entry name" value="aa-tRNA-synth_Ia"/>
</dbReference>
<accession>A0A2M8LFR1</accession>
<feature type="short sequence motif" description="'KMSKS' region" evidence="9">
    <location>
        <begin position="611"/>
        <end position="615"/>
    </location>
</feature>
<dbReference type="PROSITE" id="PS00178">
    <property type="entry name" value="AA_TRNA_LIGASE_I"/>
    <property type="match status" value="1"/>
</dbReference>
<dbReference type="Pfam" id="PF08264">
    <property type="entry name" value="Anticodon_1"/>
    <property type="match status" value="1"/>
</dbReference>
<evidence type="ECO:0000256" key="2">
    <source>
        <dbReference type="ARBA" id="ARBA00022490"/>
    </source>
</evidence>
<dbReference type="GO" id="GO:0006429">
    <property type="term" value="P:leucyl-tRNA aminoacylation"/>
    <property type="evidence" value="ECO:0007669"/>
    <property type="project" value="UniProtKB-UniRule"/>
</dbReference>
<keyword evidence="5 9" id="KW-0067">ATP-binding</keyword>